<reference evidence="1" key="2">
    <citation type="journal article" date="2022" name="Sci. Total Environ.">
        <title>Prevalence, transmission, and molecular epidemiology of tet(X)-positive bacteria among humans, animals, and environmental niches in China: An epidemiological, and genomic-based study.</title>
        <authorList>
            <person name="Dong N."/>
            <person name="Zeng Y."/>
            <person name="Cai C."/>
            <person name="Sun C."/>
            <person name="Lu J."/>
            <person name="Liu C."/>
            <person name="Zhou H."/>
            <person name="Sun Q."/>
            <person name="Shu L."/>
            <person name="Wang H."/>
            <person name="Wang Y."/>
            <person name="Wang S."/>
            <person name="Wu C."/>
            <person name="Chan E.W."/>
            <person name="Chen G."/>
            <person name="Shen Z."/>
            <person name="Chen S."/>
            <person name="Zhang R."/>
        </authorList>
    </citation>
    <scope>NUCLEOTIDE SEQUENCE</scope>
    <source>
        <strain evidence="1">R655-4</strain>
    </source>
</reference>
<gene>
    <name evidence="1" type="ORF">HX001_05340</name>
</gene>
<evidence type="ECO:0000313" key="1">
    <source>
        <dbReference type="EMBL" id="MDM1071920.1"/>
    </source>
</evidence>
<sequence length="155" mass="17559">MKKLILSVLILSFYTSCDSKTSSIQPIEKTIKAEVDYKVAVDFMNAYVKNTSDNEFVMMNDLLTENFKKRYETVMDSAYKVEPELGLGFDPIVDGQDFPNQFTIKKIDQSSGFVTLQGVDWQVFEVVLKVVTENNQSLIDGSGIINIPKIKQAKR</sequence>
<comment type="caution">
    <text evidence="1">The sequence shown here is derived from an EMBL/GenBank/DDBJ whole genome shotgun (WGS) entry which is preliminary data.</text>
</comment>
<protein>
    <submittedName>
        <fullName evidence="1">Uncharacterized protein</fullName>
    </submittedName>
</protein>
<dbReference type="RefSeq" id="WP_286492112.1">
    <property type="nucleotide sequence ID" value="NZ_JACAGJ010000002.1"/>
</dbReference>
<dbReference type="EMBL" id="JACAGJ010000002">
    <property type="protein sequence ID" value="MDM1071920.1"/>
    <property type="molecule type" value="Genomic_DNA"/>
</dbReference>
<dbReference type="AlphaFoldDB" id="A0AAJ1QDB4"/>
<accession>A0AAJ1QDB4</accession>
<proteinExistence type="predicted"/>
<reference evidence="1" key="1">
    <citation type="submission" date="2020-06" db="EMBL/GenBank/DDBJ databases">
        <authorList>
            <person name="Dong N."/>
        </authorList>
    </citation>
    <scope>NUCLEOTIDE SEQUENCE</scope>
    <source>
        <strain evidence="1">R655-4</strain>
    </source>
</reference>
<organism evidence="1 2">
    <name type="scientific">Empedobacter brevis</name>
    <dbReference type="NCBI Taxonomy" id="247"/>
    <lineage>
        <taxon>Bacteria</taxon>
        <taxon>Pseudomonadati</taxon>
        <taxon>Bacteroidota</taxon>
        <taxon>Flavobacteriia</taxon>
        <taxon>Flavobacteriales</taxon>
        <taxon>Weeksellaceae</taxon>
        <taxon>Empedobacter</taxon>
    </lineage>
</organism>
<name>A0AAJ1QDB4_9FLAO</name>
<dbReference type="Proteomes" id="UP001170959">
    <property type="component" value="Unassembled WGS sequence"/>
</dbReference>
<evidence type="ECO:0000313" key="2">
    <source>
        <dbReference type="Proteomes" id="UP001170959"/>
    </source>
</evidence>
<dbReference type="Gene3D" id="3.10.450.50">
    <property type="match status" value="1"/>
</dbReference>